<accession>A0A4Z1PEX1</accession>
<dbReference type="OrthoDB" id="342981at2759"/>
<protein>
    <submittedName>
        <fullName evidence="12">Snare protein syntaxin-like protein 18/UFE1</fullName>
    </submittedName>
</protein>
<evidence type="ECO:0000259" key="11">
    <source>
        <dbReference type="PROSITE" id="PS50192"/>
    </source>
</evidence>
<keyword evidence="7" id="KW-0175">Coiled coil</keyword>
<dbReference type="PROSITE" id="PS50192">
    <property type="entry name" value="T_SNARE"/>
    <property type="match status" value="1"/>
</dbReference>
<gene>
    <name evidence="12" type="ORF">E6O75_ATG05276</name>
</gene>
<dbReference type="Proteomes" id="UP000298493">
    <property type="component" value="Unassembled WGS sequence"/>
</dbReference>
<evidence type="ECO:0000256" key="4">
    <source>
        <dbReference type="ARBA" id="ARBA00022692"/>
    </source>
</evidence>
<dbReference type="Gene3D" id="1.20.5.110">
    <property type="match status" value="1"/>
</dbReference>
<dbReference type="STRING" id="86259.A0A4Z1PEX1"/>
<keyword evidence="5" id="KW-0653">Protein transport</keyword>
<dbReference type="GO" id="GO:0005783">
    <property type="term" value="C:endoplasmic reticulum"/>
    <property type="evidence" value="ECO:0007669"/>
    <property type="project" value="TreeGrafter"/>
</dbReference>
<comment type="subcellular location">
    <subcellularLocation>
        <location evidence="1">Membrane</location>
        <topology evidence="1">Single-pass type IV membrane protein</topology>
    </subcellularLocation>
</comment>
<dbReference type="PANTHER" id="PTHR15959:SF0">
    <property type="entry name" value="SYNTAXIN-18"/>
    <property type="match status" value="1"/>
</dbReference>
<evidence type="ECO:0000256" key="9">
    <source>
        <dbReference type="SAM" id="MobiDB-lite"/>
    </source>
</evidence>
<evidence type="ECO:0000256" key="1">
    <source>
        <dbReference type="ARBA" id="ARBA00004211"/>
    </source>
</evidence>
<dbReference type="InterPro" id="IPR019529">
    <property type="entry name" value="Syntaxin-18_N"/>
</dbReference>
<name>A0A4Z1PEX1_9PEZI</name>
<keyword evidence="3" id="KW-0813">Transport</keyword>
<evidence type="ECO:0000313" key="13">
    <source>
        <dbReference type="Proteomes" id="UP000298493"/>
    </source>
</evidence>
<dbReference type="PANTHER" id="PTHR15959">
    <property type="entry name" value="SYNTAXIN-18"/>
    <property type="match status" value="1"/>
</dbReference>
<dbReference type="GO" id="GO:0031201">
    <property type="term" value="C:SNARE complex"/>
    <property type="evidence" value="ECO:0007669"/>
    <property type="project" value="TreeGrafter"/>
</dbReference>
<reference evidence="12 13" key="1">
    <citation type="submission" date="2019-04" db="EMBL/GenBank/DDBJ databases">
        <title>High contiguity whole genome sequence and gene annotation resource for two Venturia nashicola isolates.</title>
        <authorList>
            <person name="Prokchorchik M."/>
            <person name="Won K."/>
            <person name="Lee Y."/>
            <person name="Choi E.D."/>
            <person name="Segonzac C."/>
            <person name="Sohn K.H."/>
        </authorList>
    </citation>
    <scope>NUCLEOTIDE SEQUENCE [LARGE SCALE GENOMIC DNA]</scope>
    <source>
        <strain evidence="12 13">PRI2</strain>
    </source>
</reference>
<comment type="caution">
    <text evidence="12">The sequence shown here is derived from an EMBL/GenBank/DDBJ whole genome shotgun (WGS) entry which is preliminary data.</text>
</comment>
<dbReference type="InterPro" id="IPR000727">
    <property type="entry name" value="T_SNARE_dom"/>
</dbReference>
<evidence type="ECO:0000256" key="10">
    <source>
        <dbReference type="SAM" id="Phobius"/>
    </source>
</evidence>
<feature type="transmembrane region" description="Helical" evidence="10">
    <location>
        <begin position="334"/>
        <end position="352"/>
    </location>
</feature>
<dbReference type="Pfam" id="PF10496">
    <property type="entry name" value="Syntaxin-18_N"/>
    <property type="match status" value="1"/>
</dbReference>
<evidence type="ECO:0000313" key="12">
    <source>
        <dbReference type="EMBL" id="TID20512.1"/>
    </source>
</evidence>
<keyword evidence="6 10" id="KW-1133">Transmembrane helix</keyword>
<evidence type="ECO:0000256" key="8">
    <source>
        <dbReference type="ARBA" id="ARBA00023136"/>
    </source>
</evidence>
<proteinExistence type="inferred from homology"/>
<feature type="region of interest" description="Disordered" evidence="9">
    <location>
        <begin position="61"/>
        <end position="95"/>
    </location>
</feature>
<evidence type="ECO:0000256" key="6">
    <source>
        <dbReference type="ARBA" id="ARBA00022989"/>
    </source>
</evidence>
<keyword evidence="13" id="KW-1185">Reference proteome</keyword>
<feature type="domain" description="T-SNARE coiled-coil homology" evidence="11">
    <location>
        <begin position="263"/>
        <end position="325"/>
    </location>
</feature>
<dbReference type="GO" id="GO:0006890">
    <property type="term" value="P:retrograde vesicle-mediated transport, Golgi to endoplasmic reticulum"/>
    <property type="evidence" value="ECO:0007669"/>
    <property type="project" value="TreeGrafter"/>
</dbReference>
<organism evidence="12 13">
    <name type="scientific">Venturia nashicola</name>
    <dbReference type="NCBI Taxonomy" id="86259"/>
    <lineage>
        <taxon>Eukaryota</taxon>
        <taxon>Fungi</taxon>
        <taxon>Dikarya</taxon>
        <taxon>Ascomycota</taxon>
        <taxon>Pezizomycotina</taxon>
        <taxon>Dothideomycetes</taxon>
        <taxon>Pleosporomycetidae</taxon>
        <taxon>Venturiales</taxon>
        <taxon>Venturiaceae</taxon>
        <taxon>Venturia</taxon>
    </lineage>
</organism>
<evidence type="ECO:0000256" key="3">
    <source>
        <dbReference type="ARBA" id="ARBA00022448"/>
    </source>
</evidence>
<dbReference type="AlphaFoldDB" id="A0A4Z1PEX1"/>
<evidence type="ECO:0000256" key="2">
    <source>
        <dbReference type="ARBA" id="ARBA00009063"/>
    </source>
</evidence>
<dbReference type="GO" id="GO:0015031">
    <property type="term" value="P:protein transport"/>
    <property type="evidence" value="ECO:0007669"/>
    <property type="project" value="UniProtKB-KW"/>
</dbReference>
<keyword evidence="8 10" id="KW-0472">Membrane</keyword>
<dbReference type="EMBL" id="SNSC02000010">
    <property type="protein sequence ID" value="TID20512.1"/>
    <property type="molecule type" value="Genomic_DNA"/>
</dbReference>
<sequence length="353" mass="39865">MDITAQFNLCLKERESSGVESFVFQLSTLNEFLKEAYRINSHISELTTYLRSVRVSYLTLQPHRPTNHRARHQDVTSQLPNGDRSQPLTDAQRTRIDNETRQLLTTMSSAIQQLQETTQISSDLDESLAQQKRSKGGFLGRWAAGGGITSKTPEELEGIEARDTIKKHRDSVIWFLQRRLEGAGEMQRSMVEVRVKREVERSRSVLYKARGPGLVDGIGIGIDISGSSANHLSATDPATRAVMESTLSPEQIQMFEREQEDMLRHYNSELDKIKTAEASLIEISSLQTELAANLEIQSEQISQLVADDEFARENVEKGNKNLKEATTRRSIAQMIFWGAVGTSIFVVTWDFIF</sequence>
<evidence type="ECO:0000256" key="5">
    <source>
        <dbReference type="ARBA" id="ARBA00022927"/>
    </source>
</evidence>
<keyword evidence="4 10" id="KW-0812">Transmembrane</keyword>
<comment type="similarity">
    <text evidence="2">Belongs to the syntaxin family.</text>
</comment>
<feature type="compositionally biased region" description="Polar residues" evidence="9">
    <location>
        <begin position="75"/>
        <end position="91"/>
    </location>
</feature>
<evidence type="ECO:0000256" key="7">
    <source>
        <dbReference type="ARBA" id="ARBA00023054"/>
    </source>
</evidence>